<dbReference type="Pfam" id="PF07603">
    <property type="entry name" value="Lcl_C"/>
    <property type="match status" value="1"/>
</dbReference>
<dbReference type="PROSITE" id="PS51257">
    <property type="entry name" value="PROKAR_LIPOPROTEIN"/>
    <property type="match status" value="1"/>
</dbReference>
<comment type="caution">
    <text evidence="2">The sequence shown here is derived from an EMBL/GenBank/DDBJ whole genome shotgun (WGS) entry which is preliminary data.</text>
</comment>
<dbReference type="InterPro" id="IPR011460">
    <property type="entry name" value="Lcl_C"/>
</dbReference>
<dbReference type="Proteomes" id="UP000436803">
    <property type="component" value="Unassembled WGS sequence"/>
</dbReference>
<dbReference type="AlphaFoldDB" id="A0A642KIN3"/>
<evidence type="ECO:0000313" key="2">
    <source>
        <dbReference type="EMBL" id="KAA5167932.1"/>
    </source>
</evidence>
<organism evidence="2 3">
    <name type="scientific">Bacteroides fragilis</name>
    <dbReference type="NCBI Taxonomy" id="817"/>
    <lineage>
        <taxon>Bacteria</taxon>
        <taxon>Pseudomonadati</taxon>
        <taxon>Bacteroidota</taxon>
        <taxon>Bacteroidia</taxon>
        <taxon>Bacteroidales</taxon>
        <taxon>Bacteroidaceae</taxon>
        <taxon>Bacteroides</taxon>
    </lineage>
</organism>
<accession>A0A642KIN3</accession>
<protein>
    <submittedName>
        <fullName evidence="2">DUF1566 domain-containing protein</fullName>
    </submittedName>
</protein>
<proteinExistence type="predicted"/>
<feature type="domain" description="Lcl C-terminal" evidence="1">
    <location>
        <begin position="496"/>
        <end position="598"/>
    </location>
</feature>
<sequence>MKIRNNNILGLNNLIKLLGVIILVGACQNDGFYEVPQDDSPVLVEFSVATPGIADDSGSSVDADARITSIYILQFNADGESYGTLRYVAKGTGTTGGKYTATLLQSMGTDDNYKLVILANLPDYGFLYGLYGKTYAQVQQACLSAETTVPLVFDDSCPFPMFGVVNGGASVQVQENTRYNGNTELIRAVVRVDIGIGTKKTNPDGTVSWTNTGSAKQPFVMTEVQVWKAGQKYTYMPAVGNYHWNTVTTGGITSNQIAIDRPSAASGGTATMTYDYTYITSGIYCSEKIYLPEADLLWGKIFDENHTNRLAIIVGGYYKNSADLSYYRVDFTNDVSGEKMNILRNHVYQFTIKKVEAAGYDTAELAYNSKPKNLDFEATVEPWTEGQKSSVPSIQGYYLSYQGFNGGNVDWTYAAGSSQRIPQKLYHWINSRMTFDYDNFYKEGNKFYAPNIQGGQNGELYATVADALIYEGTFPDLMVSGDDMVDESGNETIPWKTGTTLTAFDLCRSLEENGYDDWRLPRLSELAFIYVNQESLKALRGYTPLSGSYWCGSEYLVANATDEQRKKSDWAWAVDFTDASGYASWHLKTAKLKIRCVRQNLYNK</sequence>
<evidence type="ECO:0000313" key="3">
    <source>
        <dbReference type="Proteomes" id="UP000436803"/>
    </source>
</evidence>
<name>A0A642KIN3_BACFG</name>
<evidence type="ECO:0000259" key="1">
    <source>
        <dbReference type="Pfam" id="PF07603"/>
    </source>
</evidence>
<reference evidence="2 3" key="1">
    <citation type="journal article" date="2019" name="Nat. Med.">
        <title>A library of human gut bacterial isolates paired with longitudinal multiomics data enables mechanistic microbiome research.</title>
        <authorList>
            <person name="Poyet M."/>
            <person name="Groussin M."/>
            <person name="Gibbons S.M."/>
            <person name="Avila-Pacheco J."/>
            <person name="Jiang X."/>
            <person name="Kearney S.M."/>
            <person name="Perrotta A.R."/>
            <person name="Berdy B."/>
            <person name="Zhao S."/>
            <person name="Lieberman T.D."/>
            <person name="Swanson P.K."/>
            <person name="Smith M."/>
            <person name="Roesemann S."/>
            <person name="Alexander J.E."/>
            <person name="Rich S.A."/>
            <person name="Livny J."/>
            <person name="Vlamakis H."/>
            <person name="Clish C."/>
            <person name="Bullock K."/>
            <person name="Deik A."/>
            <person name="Scott J."/>
            <person name="Pierce K.A."/>
            <person name="Xavier R.J."/>
            <person name="Alm E.J."/>
        </authorList>
    </citation>
    <scope>NUCLEOTIDE SEQUENCE [LARGE SCALE GENOMIC DNA]</scope>
    <source>
        <strain evidence="2 3">BIOML-A7</strain>
    </source>
</reference>
<dbReference type="EMBL" id="VWAW01000028">
    <property type="protein sequence ID" value="KAA5167932.1"/>
    <property type="molecule type" value="Genomic_DNA"/>
</dbReference>
<gene>
    <name evidence="2" type="ORF">F2Z29_22115</name>
</gene>